<dbReference type="PANTHER" id="PTHR33525:SF6">
    <property type="entry name" value="HDOD DOMAIN-CONTAINING PROTEIN"/>
    <property type="match status" value="1"/>
</dbReference>
<dbReference type="InterPro" id="IPR003594">
    <property type="entry name" value="HATPase_dom"/>
</dbReference>
<dbReference type="Pfam" id="PF02518">
    <property type="entry name" value="HATPase_c"/>
    <property type="match status" value="1"/>
</dbReference>
<keyword evidence="3" id="KW-0597">Phosphoprotein</keyword>
<evidence type="ECO:0000313" key="7">
    <source>
        <dbReference type="Proteomes" id="UP000094769"/>
    </source>
</evidence>
<dbReference type="EC" id="2.7.13.3" evidence="2"/>
<comment type="catalytic activity">
    <reaction evidence="1">
        <text>ATP + protein L-histidine = ADP + protein N-phospho-L-histidine.</text>
        <dbReference type="EC" id="2.7.13.3"/>
    </reaction>
</comment>
<dbReference type="InterPro" id="IPR036890">
    <property type="entry name" value="HATPase_C_sf"/>
</dbReference>
<evidence type="ECO:0000256" key="2">
    <source>
        <dbReference type="ARBA" id="ARBA00012438"/>
    </source>
</evidence>
<dbReference type="SMART" id="SM00387">
    <property type="entry name" value="HATPase_c"/>
    <property type="match status" value="1"/>
</dbReference>
<dbReference type="Gene3D" id="3.30.565.10">
    <property type="entry name" value="Histidine kinase-like ATPase, C-terminal domain"/>
    <property type="match status" value="1"/>
</dbReference>
<accession>A0A7Z0VI37</accession>
<evidence type="ECO:0000256" key="1">
    <source>
        <dbReference type="ARBA" id="ARBA00000085"/>
    </source>
</evidence>
<dbReference type="EMBL" id="MARB01000030">
    <property type="protein sequence ID" value="ODJ85988.1"/>
    <property type="molecule type" value="Genomic_DNA"/>
</dbReference>
<dbReference type="OrthoDB" id="9770715at2"/>
<evidence type="ECO:0000256" key="3">
    <source>
        <dbReference type="ARBA" id="ARBA00022553"/>
    </source>
</evidence>
<dbReference type="Gene3D" id="1.10.287.130">
    <property type="match status" value="1"/>
</dbReference>
<dbReference type="InterPro" id="IPR003661">
    <property type="entry name" value="HisK_dim/P_dom"/>
</dbReference>
<dbReference type="Proteomes" id="UP000094769">
    <property type="component" value="Unassembled WGS sequence"/>
</dbReference>
<dbReference type="InterPro" id="IPR029016">
    <property type="entry name" value="GAF-like_dom_sf"/>
</dbReference>
<dbReference type="Pfam" id="PF08668">
    <property type="entry name" value="HDOD"/>
    <property type="match status" value="1"/>
</dbReference>
<dbReference type="PRINTS" id="PR00344">
    <property type="entry name" value="BCTRLSENSOR"/>
</dbReference>
<feature type="domain" description="HDOD" evidence="5">
    <location>
        <begin position="17"/>
        <end position="212"/>
    </location>
</feature>
<name>A0A7Z0VI37_9GAMM</name>
<dbReference type="SUPFAM" id="SSF55781">
    <property type="entry name" value="GAF domain-like"/>
    <property type="match status" value="1"/>
</dbReference>
<feature type="domain" description="Histidine kinase" evidence="4">
    <location>
        <begin position="487"/>
        <end position="701"/>
    </location>
</feature>
<dbReference type="PROSITE" id="PS50109">
    <property type="entry name" value="HIS_KIN"/>
    <property type="match status" value="1"/>
</dbReference>
<dbReference type="AlphaFoldDB" id="A0A7Z0VI37"/>
<proteinExistence type="predicted"/>
<dbReference type="PROSITE" id="PS51833">
    <property type="entry name" value="HDOD"/>
    <property type="match status" value="1"/>
</dbReference>
<dbReference type="InterPro" id="IPR005467">
    <property type="entry name" value="His_kinase_dom"/>
</dbReference>
<keyword evidence="7" id="KW-1185">Reference proteome</keyword>
<dbReference type="InterPro" id="IPR004358">
    <property type="entry name" value="Sig_transdc_His_kin-like_C"/>
</dbReference>
<evidence type="ECO:0000259" key="4">
    <source>
        <dbReference type="PROSITE" id="PS50109"/>
    </source>
</evidence>
<evidence type="ECO:0000259" key="5">
    <source>
        <dbReference type="PROSITE" id="PS51833"/>
    </source>
</evidence>
<reference evidence="6 7" key="1">
    <citation type="submission" date="2016-06" db="EMBL/GenBank/DDBJ databases">
        <title>Genome sequence of endosymbiont of Candidatus Endolucinida thiodiazotropha.</title>
        <authorList>
            <person name="Poehlein A."/>
            <person name="Koenig S."/>
            <person name="Heiden S.E."/>
            <person name="Thuermer A."/>
            <person name="Voget S."/>
            <person name="Daniel R."/>
            <person name="Markert S."/>
            <person name="Gros O."/>
            <person name="Schweder T."/>
        </authorList>
    </citation>
    <scope>NUCLEOTIDE SEQUENCE [LARGE SCALE GENOMIC DNA]</scope>
    <source>
        <strain evidence="6 7">COS</strain>
    </source>
</reference>
<organism evidence="6 7">
    <name type="scientific">Candidatus Thiodiazotropha endolucinida</name>
    <dbReference type="NCBI Taxonomy" id="1655433"/>
    <lineage>
        <taxon>Bacteria</taxon>
        <taxon>Pseudomonadati</taxon>
        <taxon>Pseudomonadota</taxon>
        <taxon>Gammaproteobacteria</taxon>
        <taxon>Chromatiales</taxon>
        <taxon>Sedimenticolaceae</taxon>
        <taxon>Candidatus Thiodiazotropha</taxon>
    </lineage>
</organism>
<dbReference type="GO" id="GO:0000155">
    <property type="term" value="F:phosphorelay sensor kinase activity"/>
    <property type="evidence" value="ECO:0007669"/>
    <property type="project" value="InterPro"/>
</dbReference>
<dbReference type="SUPFAM" id="SSF109604">
    <property type="entry name" value="HD-domain/PDEase-like"/>
    <property type="match status" value="1"/>
</dbReference>
<dbReference type="SUPFAM" id="SSF55874">
    <property type="entry name" value="ATPase domain of HSP90 chaperone/DNA topoisomerase II/histidine kinase"/>
    <property type="match status" value="1"/>
</dbReference>
<protein>
    <recommendedName>
        <fullName evidence="2">histidine kinase</fullName>
        <ecNumber evidence="2">2.7.13.3</ecNumber>
    </recommendedName>
</protein>
<dbReference type="Gene3D" id="1.10.3210.10">
    <property type="entry name" value="Hypothetical protein af1432"/>
    <property type="match status" value="1"/>
</dbReference>
<dbReference type="InterPro" id="IPR013976">
    <property type="entry name" value="HDOD"/>
</dbReference>
<comment type="caution">
    <text evidence="6">The sequence shown here is derived from an EMBL/GenBank/DDBJ whole genome shotgun (WGS) entry which is preliminary data.</text>
</comment>
<sequence length="701" mass="77857">MPTQSEQKRLIGRFSNLPSPPAILIELIDSCNNSDVSFKHLAETIEKDAGVSSKVITAANSPFYRQWQEISDIQRLLVVLGIRSVRTIAINSAVQQFFNQLSKQAGQALDEIWFQSLICAQTTKALADLTTYRSPDEAYLAGLLHRLGQLALLQASPDEYGAILEQGLTGESLVKAEIEKFDFSSPQIGSHMIESWDLQSFLADAVLYQHEPADNILDCSHLVKLVNLASHLSDSTDKLENEVLARADTLFGLNQTIVEELIQDARDKAANAARSLGITLPRQKTEKQAQDHRQALAERIKQAALFGGGLEAIPETPDVIATMQQIQRDLDLLFGIQQVCYLILNQDGKTLSPISPTAHNNALLEEITISVESDRSLAATAFNQKSSRYSQGDENLALVSVVDRQLARFLNKEALLYLPLSTHQSRIGLIAIGINQDQWEELDGQLQLLTLFAGEAAEMLQRQQNMLTHQQQMIEDERATFHLEARKVVHEANNPLGIINNYLHILGMKLGEDHEATEELNIIKEEIARVGKIILRIRDIPDELEQQTKSVDINQLIQDLYKLFQSSLFPMHNISTELDLDSNLPHLDTQRGHIKQILTNLIKNAVEAMPEGGKLSIETRANAYINGKEHIEIQITDDGPGIGKEIMDQLFTPVTTTKDNSHSGLGLTIVKNLIDELSGSINCTSNSGAGTRFQIYLPRTG</sequence>
<dbReference type="InterPro" id="IPR052340">
    <property type="entry name" value="RNase_Y/CdgJ"/>
</dbReference>
<dbReference type="PANTHER" id="PTHR33525">
    <property type="match status" value="1"/>
</dbReference>
<gene>
    <name evidence="6" type="primary">gchK_2</name>
    <name evidence="6" type="ORF">CODIS_37940</name>
</gene>
<keyword evidence="6" id="KW-0418">Kinase</keyword>
<dbReference type="RefSeq" id="WP_069128013.1">
    <property type="nucleotide sequence ID" value="NZ_MARB01000030.1"/>
</dbReference>
<keyword evidence="6" id="KW-0808">Transferase</keyword>
<evidence type="ECO:0000313" key="6">
    <source>
        <dbReference type="EMBL" id="ODJ85988.1"/>
    </source>
</evidence>
<dbReference type="CDD" id="cd00082">
    <property type="entry name" value="HisKA"/>
    <property type="match status" value="1"/>
</dbReference>
<dbReference type="Gene3D" id="3.30.450.40">
    <property type="match status" value="1"/>
</dbReference>